<dbReference type="Pfam" id="PF13489">
    <property type="entry name" value="Methyltransf_23"/>
    <property type="match status" value="1"/>
</dbReference>
<dbReference type="SUPFAM" id="SSF53335">
    <property type="entry name" value="S-adenosyl-L-methionine-dependent methyltransferases"/>
    <property type="match status" value="1"/>
</dbReference>
<evidence type="ECO:0000313" key="2">
    <source>
        <dbReference type="Proteomes" id="UP000034090"/>
    </source>
</evidence>
<keyword evidence="1" id="KW-0489">Methyltransferase</keyword>
<dbReference type="Proteomes" id="UP000034090">
    <property type="component" value="Unassembled WGS sequence"/>
</dbReference>
<keyword evidence="1" id="KW-0830">Ubiquinone</keyword>
<sequence length="271" mass="31147">MKKCVVCESKQCEALFIIDEVKIVRCRDCGLVRTLGKAKISYKEYHRDDDYAKHEQLFRNIFHKRFDRVKRYKKGGRVLDIGASTGTMLQIFKFHGWDVWGVEPSNSAEGLSEKGIKCTNSTFEKAKLPTNYFDVVIINHVLEHVENPVSFLEKVNEVLKKDGIVYVDVPNFDSLISMIRGKNWKYLSPGEHLYHFTPKTLENTLKRAGFEIIWCGTSSGVFDVARPLLKLAYEARYLRRNFLFDIFRVPLDIASQISNRGASLAVIAKKS</sequence>
<proteinExistence type="predicted"/>
<keyword evidence="1" id="KW-0808">Transferase</keyword>
<evidence type="ECO:0000313" key="1">
    <source>
        <dbReference type="EMBL" id="KKS97189.1"/>
    </source>
</evidence>
<dbReference type="InterPro" id="IPR029063">
    <property type="entry name" value="SAM-dependent_MTases_sf"/>
</dbReference>
<comment type="caution">
    <text evidence="1">The sequence shown here is derived from an EMBL/GenBank/DDBJ whole genome shotgun (WGS) entry which is preliminary data.</text>
</comment>
<dbReference type="AlphaFoldDB" id="A0A0G1DHM9"/>
<dbReference type="STRING" id="1618578.UV74_C0013G0311"/>
<accession>A0A0G1DHM9</accession>
<dbReference type="Gene3D" id="3.40.50.150">
    <property type="entry name" value="Vaccinia Virus protein VP39"/>
    <property type="match status" value="1"/>
</dbReference>
<organism evidence="1 2">
    <name type="scientific">Candidatus Woesebacteria bacterium GW2011_GWB1_43_14</name>
    <dbReference type="NCBI Taxonomy" id="1618578"/>
    <lineage>
        <taxon>Bacteria</taxon>
        <taxon>Candidatus Woeseibacteriota</taxon>
    </lineage>
</organism>
<dbReference type="GO" id="GO:0008168">
    <property type="term" value="F:methyltransferase activity"/>
    <property type="evidence" value="ECO:0007669"/>
    <property type="project" value="UniProtKB-KW"/>
</dbReference>
<reference evidence="1 2" key="1">
    <citation type="journal article" date="2015" name="Nature">
        <title>rRNA introns, odd ribosomes, and small enigmatic genomes across a large radiation of phyla.</title>
        <authorList>
            <person name="Brown C.T."/>
            <person name="Hug L.A."/>
            <person name="Thomas B.C."/>
            <person name="Sharon I."/>
            <person name="Castelle C.J."/>
            <person name="Singh A."/>
            <person name="Wilkins M.J."/>
            <person name="Williams K.H."/>
            <person name="Banfield J.F."/>
        </authorList>
    </citation>
    <scope>NUCLEOTIDE SEQUENCE [LARGE SCALE GENOMIC DNA]</scope>
</reference>
<dbReference type="PANTHER" id="PTHR43861:SF6">
    <property type="entry name" value="METHYLTRANSFERASE TYPE 11"/>
    <property type="match status" value="1"/>
</dbReference>
<dbReference type="EMBL" id="LCFQ01000013">
    <property type="protein sequence ID" value="KKS97189.1"/>
    <property type="molecule type" value="Genomic_DNA"/>
</dbReference>
<dbReference type="PANTHER" id="PTHR43861">
    <property type="entry name" value="TRANS-ACONITATE 2-METHYLTRANSFERASE-RELATED"/>
    <property type="match status" value="1"/>
</dbReference>
<gene>
    <name evidence="1" type="ORF">UV74_C0013G0311</name>
</gene>
<dbReference type="GO" id="GO:0032259">
    <property type="term" value="P:methylation"/>
    <property type="evidence" value="ECO:0007669"/>
    <property type="project" value="UniProtKB-KW"/>
</dbReference>
<name>A0A0G1DHM9_9BACT</name>
<protein>
    <submittedName>
        <fullName evidence="1">Methylase involved in ubiquinone/menaquinone biosynthesis</fullName>
    </submittedName>
</protein>
<dbReference type="CDD" id="cd02440">
    <property type="entry name" value="AdoMet_MTases"/>
    <property type="match status" value="1"/>
</dbReference>